<name>B6IJK7_CAEBR</name>
<sequence>MFGRISTFKSEEYGMKGARWRGTRMSRMPDTRVGRILIQMISLASGIQKVRGRTRTSSARIGRISRYHMSGIWCEKKPVYGCVNTKTNLDLQDTICQVGDDFKDSKKTRQDIRTPPGYQNYFELDFLCYFYIFVFSRVSVLVVCRVFRSSLLG</sequence>
<evidence type="ECO:0000313" key="1">
    <source>
        <dbReference type="EMBL" id="CAS00087.1"/>
    </source>
</evidence>
<protein>
    <submittedName>
        <fullName evidence="1">Protein CBG26104</fullName>
    </submittedName>
</protein>
<dbReference type="Proteomes" id="UP000008549">
    <property type="component" value="Unassembled WGS sequence"/>
</dbReference>
<dbReference type="CTD" id="68917585"/>
<evidence type="ECO:0000313" key="2">
    <source>
        <dbReference type="Proteomes" id="UP000008549"/>
    </source>
</evidence>
<dbReference type="HOGENOM" id="CLU_1714921_0_0_1"/>
<keyword evidence="2" id="KW-1185">Reference proteome</keyword>
<gene>
    <name evidence="1" type="ORF">CBG26104</name>
    <name evidence="1" type="ORF">CBG_26104</name>
</gene>
<dbReference type="KEGG" id="cbr:CBG_26104"/>
<accession>B6IJK7</accession>
<dbReference type="RefSeq" id="XP_045099647.1">
    <property type="nucleotide sequence ID" value="XM_045244671.1"/>
</dbReference>
<dbReference type="EMBL" id="HE601407">
    <property type="protein sequence ID" value="CAS00087.1"/>
    <property type="molecule type" value="Genomic_DNA"/>
</dbReference>
<dbReference type="GeneID" id="68917585"/>
<dbReference type="InParanoid" id="B6IJK7"/>
<organism evidence="1 2">
    <name type="scientific">Caenorhabditis briggsae</name>
    <dbReference type="NCBI Taxonomy" id="6238"/>
    <lineage>
        <taxon>Eukaryota</taxon>
        <taxon>Metazoa</taxon>
        <taxon>Ecdysozoa</taxon>
        <taxon>Nematoda</taxon>
        <taxon>Chromadorea</taxon>
        <taxon>Rhabditida</taxon>
        <taxon>Rhabditina</taxon>
        <taxon>Rhabditomorpha</taxon>
        <taxon>Rhabditoidea</taxon>
        <taxon>Rhabditidae</taxon>
        <taxon>Peloderinae</taxon>
        <taxon>Caenorhabditis</taxon>
    </lineage>
</organism>
<reference evidence="1 2" key="1">
    <citation type="journal article" date="2003" name="PLoS Biol.">
        <title>The genome sequence of Caenorhabditis briggsae: a platform for comparative genomics.</title>
        <authorList>
            <person name="Stein L.D."/>
            <person name="Bao Z."/>
            <person name="Blasiar D."/>
            <person name="Blumenthal T."/>
            <person name="Brent M.R."/>
            <person name="Chen N."/>
            <person name="Chinwalla A."/>
            <person name="Clarke L."/>
            <person name="Clee C."/>
            <person name="Coghlan A."/>
            <person name="Coulson A."/>
            <person name="D'Eustachio P."/>
            <person name="Fitch D.H."/>
            <person name="Fulton L.A."/>
            <person name="Fulton R.E."/>
            <person name="Griffiths-Jones S."/>
            <person name="Harris T.W."/>
            <person name="Hillier L.W."/>
            <person name="Kamath R."/>
            <person name="Kuwabara P.E."/>
            <person name="Mardis E.R."/>
            <person name="Marra M.A."/>
            <person name="Miner T.L."/>
            <person name="Minx P."/>
            <person name="Mullikin J.C."/>
            <person name="Plumb R.W."/>
            <person name="Rogers J."/>
            <person name="Schein J.E."/>
            <person name="Sohrmann M."/>
            <person name="Spieth J."/>
            <person name="Stajich J.E."/>
            <person name="Wei C."/>
            <person name="Willey D."/>
            <person name="Wilson R.K."/>
            <person name="Durbin R."/>
            <person name="Waterston R.H."/>
        </authorList>
    </citation>
    <scope>NUCLEOTIDE SEQUENCE [LARGE SCALE GENOMIC DNA]</scope>
    <source>
        <strain evidence="1 2">AF16</strain>
    </source>
</reference>
<proteinExistence type="predicted"/>
<reference evidence="1 2" key="2">
    <citation type="journal article" date="2011" name="PLoS Genet.">
        <title>Caenorhabditis briggsae recombinant inbred line genotypes reveal inter-strain incompatibility and the evolution of recombination.</title>
        <authorList>
            <person name="Ross J.A."/>
            <person name="Koboldt D.C."/>
            <person name="Staisch J.E."/>
            <person name="Chamberlin H.M."/>
            <person name="Gupta B.P."/>
            <person name="Miller R.D."/>
            <person name="Baird S.E."/>
            <person name="Haag E.S."/>
        </authorList>
    </citation>
    <scope>NUCLEOTIDE SEQUENCE [LARGE SCALE GENOMIC DNA]</scope>
    <source>
        <strain evidence="1 2">AF16</strain>
    </source>
</reference>
<dbReference type="AlphaFoldDB" id="B6IJK7"/>